<feature type="zinc finger region" description="CHC2-type" evidence="12 14">
    <location>
        <begin position="38"/>
        <end position="62"/>
    </location>
</feature>
<dbReference type="InterPro" id="IPR030846">
    <property type="entry name" value="DnaG_bac"/>
</dbReference>
<dbReference type="Proteomes" id="UP000824125">
    <property type="component" value="Unassembled WGS sequence"/>
</dbReference>
<keyword evidence="7 12" id="KW-0863">Zinc-finger</keyword>
<dbReference type="NCBIfam" id="TIGR01391">
    <property type="entry name" value="dnaG"/>
    <property type="match status" value="1"/>
</dbReference>
<dbReference type="GO" id="GO:0006269">
    <property type="term" value="P:DNA replication, synthesis of primer"/>
    <property type="evidence" value="ECO:0007669"/>
    <property type="project" value="UniProtKB-UniRule"/>
</dbReference>
<evidence type="ECO:0000256" key="2">
    <source>
        <dbReference type="ARBA" id="ARBA00022515"/>
    </source>
</evidence>
<keyword evidence="2 12" id="KW-0639">Primosome</keyword>
<dbReference type="PANTHER" id="PTHR30313">
    <property type="entry name" value="DNA PRIMASE"/>
    <property type="match status" value="1"/>
</dbReference>
<dbReference type="SMART" id="SM00493">
    <property type="entry name" value="TOPRIM"/>
    <property type="match status" value="1"/>
</dbReference>
<dbReference type="InterPro" id="IPR013264">
    <property type="entry name" value="DNAG_N"/>
</dbReference>
<dbReference type="FunFam" id="3.90.980.10:FF:000001">
    <property type="entry name" value="DNA primase"/>
    <property type="match status" value="1"/>
</dbReference>
<evidence type="ECO:0000259" key="15">
    <source>
        <dbReference type="PROSITE" id="PS50880"/>
    </source>
</evidence>
<name>A0A9D1MUQ7_9FIRM</name>
<evidence type="ECO:0000313" key="17">
    <source>
        <dbReference type="Proteomes" id="UP000824125"/>
    </source>
</evidence>
<evidence type="ECO:0000256" key="6">
    <source>
        <dbReference type="ARBA" id="ARBA00022723"/>
    </source>
</evidence>
<dbReference type="GO" id="GO:1990077">
    <property type="term" value="C:primosome complex"/>
    <property type="evidence" value="ECO:0007669"/>
    <property type="project" value="UniProtKB-KW"/>
</dbReference>
<dbReference type="InterPro" id="IPR019475">
    <property type="entry name" value="DNA_primase_DnaB-bd"/>
</dbReference>
<sequence>MPIPESFLQELKFKSEIEDVISPYVQLKRRGSTLVGLCPFHNEKTPSFTVYPQTQSFYCFGCGAGGDAITFIKKIENLDYVDAVRFLAERAGLNMPQEGVDDSLSVKRRTILEINRAAAKFFYSSLYAAGKDAETARQYYQNRKLTEQTVRHFGLGYAPNTWDALLRHLTAKGYKASDVEQAGLARRGRNGGYYDVFRNRVMTPIIDVRGNVIAFGGRVLDDSKPKYINTSDTLVYKKTNALFSLNFAKESGERSIILCEGYMDVIMMHQAGFPNAVAGCGTALTEEQVHLIARYADEVILVYDADEAGQKALNKAVPMFRKTDLKIRIPSLYGGKDPDEIIKNLGADRFRGMIEKSANETEYALLKLRDQFPLETTSGKIQYVNACMRVLADVSPVEQDVYLSRLADELQIEKTSLTAQLQAYQKRHTGGEKYRQNREIVRDSITDNVKEAHRLNESVKAYKAQDRLIVLLMLYPDCAQLLDKSGFSVEAVNNGFFKTVFTLLAERIQNALDISLTSLSQYLSEEELSRLSRLAATGAKSDDPKREFLECLKTLQAEYRKAPQDITHISDDDFRHLFDKNNKNHT</sequence>
<feature type="domain" description="Toprim" evidence="15">
    <location>
        <begin position="254"/>
        <end position="330"/>
    </location>
</feature>
<dbReference type="PROSITE" id="PS50880">
    <property type="entry name" value="TOPRIM"/>
    <property type="match status" value="1"/>
</dbReference>
<keyword evidence="3 12" id="KW-0808">Transferase</keyword>
<evidence type="ECO:0000256" key="7">
    <source>
        <dbReference type="ARBA" id="ARBA00022771"/>
    </source>
</evidence>
<dbReference type="GO" id="GO:0008270">
    <property type="term" value="F:zinc ion binding"/>
    <property type="evidence" value="ECO:0007669"/>
    <property type="project" value="UniProtKB-UniRule"/>
</dbReference>
<evidence type="ECO:0000256" key="8">
    <source>
        <dbReference type="ARBA" id="ARBA00022833"/>
    </source>
</evidence>
<comment type="domain">
    <text evidence="12">Contains an N-terminal zinc-binding domain, a central core domain that contains the primase activity, and a C-terminal DnaB-binding domain.</text>
</comment>
<evidence type="ECO:0000313" key="16">
    <source>
        <dbReference type="EMBL" id="HIU69133.1"/>
    </source>
</evidence>
<dbReference type="SUPFAM" id="SSF57783">
    <property type="entry name" value="Zinc beta-ribbon"/>
    <property type="match status" value="1"/>
</dbReference>
<evidence type="ECO:0000256" key="5">
    <source>
        <dbReference type="ARBA" id="ARBA00022705"/>
    </source>
</evidence>
<reference evidence="16" key="1">
    <citation type="submission" date="2020-10" db="EMBL/GenBank/DDBJ databases">
        <authorList>
            <person name="Gilroy R."/>
        </authorList>
    </citation>
    <scope>NUCLEOTIDE SEQUENCE</scope>
    <source>
        <strain evidence="16">CHK176-6737</strain>
    </source>
</reference>
<comment type="subunit">
    <text evidence="12">Monomer. Interacts with DnaB.</text>
</comment>
<dbReference type="FunFam" id="3.90.580.10:FF:000001">
    <property type="entry name" value="DNA primase"/>
    <property type="match status" value="1"/>
</dbReference>
<keyword evidence="9" id="KW-0460">Magnesium</keyword>
<keyword evidence="10 12" id="KW-0238">DNA-binding</keyword>
<dbReference type="GO" id="GO:0000428">
    <property type="term" value="C:DNA-directed RNA polymerase complex"/>
    <property type="evidence" value="ECO:0007669"/>
    <property type="project" value="UniProtKB-KW"/>
</dbReference>
<dbReference type="CDD" id="cd03364">
    <property type="entry name" value="TOPRIM_DnaG_primases"/>
    <property type="match status" value="1"/>
</dbReference>
<comment type="function">
    <text evidence="12 13">RNA polymerase that catalyzes the synthesis of short RNA molecules used as primers for DNA polymerase during DNA replication.</text>
</comment>
<dbReference type="InterPro" id="IPR037068">
    <property type="entry name" value="DNA_primase_core_N_sf"/>
</dbReference>
<comment type="cofactor">
    <cofactor evidence="12 13 14">
        <name>Zn(2+)</name>
        <dbReference type="ChEBI" id="CHEBI:29105"/>
    </cofactor>
    <text evidence="12 13 14">Binds 1 zinc ion per monomer.</text>
</comment>
<dbReference type="PANTHER" id="PTHR30313:SF2">
    <property type="entry name" value="DNA PRIMASE"/>
    <property type="match status" value="1"/>
</dbReference>
<comment type="caution">
    <text evidence="16">The sequence shown here is derived from an EMBL/GenBank/DDBJ whole genome shotgun (WGS) entry which is preliminary data.</text>
</comment>
<dbReference type="HAMAP" id="MF_00974">
    <property type="entry name" value="DNA_primase_DnaG"/>
    <property type="match status" value="1"/>
</dbReference>
<gene>
    <name evidence="12" type="primary">dnaG</name>
    <name evidence="16" type="ORF">IAD23_04170</name>
</gene>
<dbReference type="InterPro" id="IPR034151">
    <property type="entry name" value="TOPRIM_DnaG_bac"/>
</dbReference>
<keyword evidence="11 12" id="KW-0804">Transcription</keyword>
<dbReference type="Gene3D" id="3.90.980.10">
    <property type="entry name" value="DNA primase, catalytic core, N-terminal domain"/>
    <property type="match status" value="1"/>
</dbReference>
<keyword evidence="6 12" id="KW-0479">Metal-binding</keyword>
<dbReference type="EC" id="2.7.7.101" evidence="12"/>
<dbReference type="AlphaFoldDB" id="A0A9D1MUQ7"/>
<evidence type="ECO:0000256" key="12">
    <source>
        <dbReference type="HAMAP-Rule" id="MF_00974"/>
    </source>
</evidence>
<evidence type="ECO:0000256" key="9">
    <source>
        <dbReference type="ARBA" id="ARBA00022842"/>
    </source>
</evidence>
<dbReference type="InterPro" id="IPR006171">
    <property type="entry name" value="TOPRIM_dom"/>
</dbReference>
<evidence type="ECO:0000256" key="3">
    <source>
        <dbReference type="ARBA" id="ARBA00022679"/>
    </source>
</evidence>
<evidence type="ECO:0000256" key="10">
    <source>
        <dbReference type="ARBA" id="ARBA00023125"/>
    </source>
</evidence>
<evidence type="ECO:0000256" key="11">
    <source>
        <dbReference type="ARBA" id="ARBA00023163"/>
    </source>
</evidence>
<dbReference type="Pfam" id="PF08275">
    <property type="entry name" value="DNAG_N"/>
    <property type="match status" value="1"/>
</dbReference>
<dbReference type="Pfam" id="PF10410">
    <property type="entry name" value="DnaB_bind"/>
    <property type="match status" value="1"/>
</dbReference>
<keyword evidence="4 12" id="KW-0548">Nucleotidyltransferase</keyword>
<evidence type="ECO:0000256" key="14">
    <source>
        <dbReference type="PIRSR" id="PIRSR002811-1"/>
    </source>
</evidence>
<accession>A0A9D1MUQ7</accession>
<dbReference type="GO" id="GO:0003677">
    <property type="term" value="F:DNA binding"/>
    <property type="evidence" value="ECO:0007669"/>
    <property type="project" value="UniProtKB-KW"/>
</dbReference>
<dbReference type="Pfam" id="PF13155">
    <property type="entry name" value="Toprim_2"/>
    <property type="match status" value="1"/>
</dbReference>
<dbReference type="InterPro" id="IPR006295">
    <property type="entry name" value="DNA_primase_DnaG"/>
</dbReference>
<dbReference type="EMBL" id="DVNM01000021">
    <property type="protein sequence ID" value="HIU69133.1"/>
    <property type="molecule type" value="Genomic_DNA"/>
</dbReference>
<dbReference type="InterPro" id="IPR050219">
    <property type="entry name" value="DnaG_primase"/>
</dbReference>
<dbReference type="GO" id="GO:0003899">
    <property type="term" value="F:DNA-directed RNA polymerase activity"/>
    <property type="evidence" value="ECO:0007669"/>
    <property type="project" value="UniProtKB-UniRule"/>
</dbReference>
<dbReference type="InterPro" id="IPR002694">
    <property type="entry name" value="Znf_CHC2"/>
</dbReference>
<keyword evidence="5 12" id="KW-0235">DNA replication</keyword>
<protein>
    <recommendedName>
        <fullName evidence="12 13">DNA primase</fullName>
        <ecNumber evidence="12">2.7.7.101</ecNumber>
    </recommendedName>
</protein>
<evidence type="ECO:0000256" key="1">
    <source>
        <dbReference type="ARBA" id="ARBA00022478"/>
    </source>
</evidence>
<dbReference type="GO" id="GO:0005737">
    <property type="term" value="C:cytoplasm"/>
    <property type="evidence" value="ECO:0007669"/>
    <property type="project" value="TreeGrafter"/>
</dbReference>
<dbReference type="Gene3D" id="3.40.1360.10">
    <property type="match status" value="1"/>
</dbReference>
<proteinExistence type="inferred from homology"/>
<keyword evidence="8 12" id="KW-0862">Zinc</keyword>
<reference evidence="16" key="2">
    <citation type="journal article" date="2021" name="PeerJ">
        <title>Extensive microbial diversity within the chicken gut microbiome revealed by metagenomics and culture.</title>
        <authorList>
            <person name="Gilroy R."/>
            <person name="Ravi A."/>
            <person name="Getino M."/>
            <person name="Pursley I."/>
            <person name="Horton D.L."/>
            <person name="Alikhan N.F."/>
            <person name="Baker D."/>
            <person name="Gharbi K."/>
            <person name="Hall N."/>
            <person name="Watson M."/>
            <person name="Adriaenssens E.M."/>
            <person name="Foster-Nyarko E."/>
            <person name="Jarju S."/>
            <person name="Secka A."/>
            <person name="Antonio M."/>
            <person name="Oren A."/>
            <person name="Chaudhuri R.R."/>
            <person name="La Ragione R."/>
            <person name="Hildebrand F."/>
            <person name="Pallen M.J."/>
        </authorList>
    </citation>
    <scope>NUCLEOTIDE SEQUENCE</scope>
    <source>
        <strain evidence="16">CHK176-6737</strain>
    </source>
</reference>
<dbReference type="SUPFAM" id="SSF56731">
    <property type="entry name" value="DNA primase core"/>
    <property type="match status" value="1"/>
</dbReference>
<dbReference type="InterPro" id="IPR036977">
    <property type="entry name" value="DNA_primase_Znf_CHC2"/>
</dbReference>
<evidence type="ECO:0000256" key="13">
    <source>
        <dbReference type="PIRNR" id="PIRNR002811"/>
    </source>
</evidence>
<dbReference type="Gene3D" id="3.90.580.10">
    <property type="entry name" value="Zinc finger, CHC2-type domain"/>
    <property type="match status" value="1"/>
</dbReference>
<dbReference type="SMART" id="SM00400">
    <property type="entry name" value="ZnF_CHCC"/>
    <property type="match status" value="1"/>
</dbReference>
<organism evidence="16 17">
    <name type="scientific">Candidatus Scybalenecus merdavium</name>
    <dbReference type="NCBI Taxonomy" id="2840939"/>
    <lineage>
        <taxon>Bacteria</taxon>
        <taxon>Bacillati</taxon>
        <taxon>Bacillota</taxon>
        <taxon>Clostridia</taxon>
        <taxon>Eubacteriales</taxon>
        <taxon>Oscillospiraceae</taxon>
        <taxon>Oscillospiraceae incertae sedis</taxon>
        <taxon>Candidatus Scybalenecus</taxon>
    </lineage>
</organism>
<keyword evidence="1 12" id="KW-0240">DNA-directed RNA polymerase</keyword>
<comment type="catalytic activity">
    <reaction evidence="12">
        <text>ssDNA + n NTP = ssDNA/pppN(pN)n-1 hybrid + (n-1) diphosphate.</text>
        <dbReference type="EC" id="2.7.7.101"/>
    </reaction>
</comment>
<dbReference type="Pfam" id="PF01807">
    <property type="entry name" value="Zn_ribbon_DnaG"/>
    <property type="match status" value="1"/>
</dbReference>
<dbReference type="PIRSF" id="PIRSF002811">
    <property type="entry name" value="DnaG"/>
    <property type="match status" value="1"/>
</dbReference>
<evidence type="ECO:0000256" key="4">
    <source>
        <dbReference type="ARBA" id="ARBA00022695"/>
    </source>
</evidence>
<comment type="similarity">
    <text evidence="12 13">Belongs to the DnaG primase family.</text>
</comment>